<organism evidence="4 5">
    <name type="scientific">Lacisediminihabitans profunda</name>
    <dbReference type="NCBI Taxonomy" id="2594790"/>
    <lineage>
        <taxon>Bacteria</taxon>
        <taxon>Bacillati</taxon>
        <taxon>Actinomycetota</taxon>
        <taxon>Actinomycetes</taxon>
        <taxon>Micrococcales</taxon>
        <taxon>Microbacteriaceae</taxon>
        <taxon>Lacisediminihabitans</taxon>
    </lineage>
</organism>
<dbReference type="CDD" id="cd14852">
    <property type="entry name" value="LD-carboxypeptidase"/>
    <property type="match status" value="1"/>
</dbReference>
<feature type="chain" id="PRO_5038992927" evidence="2">
    <location>
        <begin position="27"/>
        <end position="256"/>
    </location>
</feature>
<dbReference type="PANTHER" id="PTHR34385">
    <property type="entry name" value="D-ALANYL-D-ALANINE CARBOXYPEPTIDASE"/>
    <property type="match status" value="1"/>
</dbReference>
<dbReference type="EMBL" id="VRMG01000009">
    <property type="protein sequence ID" value="TXN29450.1"/>
    <property type="molecule type" value="Genomic_DNA"/>
</dbReference>
<evidence type="ECO:0000313" key="4">
    <source>
        <dbReference type="EMBL" id="TXN29450.1"/>
    </source>
</evidence>
<evidence type="ECO:0000259" key="3">
    <source>
        <dbReference type="Pfam" id="PF02557"/>
    </source>
</evidence>
<reference evidence="4 5" key="1">
    <citation type="submission" date="2019-08" db="EMBL/GenBank/DDBJ databases">
        <title>Bacterial whole genome sequence for Glaciihabitans sp. CHu50b-6-2.</title>
        <authorList>
            <person name="Jin L."/>
        </authorList>
    </citation>
    <scope>NUCLEOTIDE SEQUENCE [LARGE SCALE GENOMIC DNA]</scope>
    <source>
        <strain evidence="4 5">CHu50b-6-2</strain>
    </source>
</reference>
<evidence type="ECO:0000256" key="2">
    <source>
        <dbReference type="SAM" id="SignalP"/>
    </source>
</evidence>
<keyword evidence="2" id="KW-0732">Signal</keyword>
<protein>
    <submittedName>
        <fullName evidence="4">M15 family metallopeptidase</fullName>
    </submittedName>
</protein>
<dbReference type="SUPFAM" id="SSF55166">
    <property type="entry name" value="Hedgehog/DD-peptidase"/>
    <property type="match status" value="1"/>
</dbReference>
<dbReference type="InterPro" id="IPR003709">
    <property type="entry name" value="VanY-like_core_dom"/>
</dbReference>
<sequence length="256" mass="26769">MSSRSRSPAFVCVVVVATALGLVGCAPETAPTRSSSATPAAPQAPTASPSPTGFDKTALPIDDPASIWVVVNKLRALQPSSYVPADLIATPVPHLNPPHLRSEAASAMAAMFAAAKAEGAGGMQLQSASRSYGVQVNVYNGYVSRSGEDGADAQSARPGHSEHQTGLAADISALPLTCALAACFGQTPQGRWLAANAYRFGFLLRYPADKTAITGYMYEPWHFRYIGLPLATEMHATGVTTLEEFFGLPPAPDYSS</sequence>
<feature type="domain" description="D-alanyl-D-alanine carboxypeptidase-like core" evidence="3">
    <location>
        <begin position="99"/>
        <end position="227"/>
    </location>
</feature>
<feature type="compositionally biased region" description="Low complexity" evidence="1">
    <location>
        <begin position="28"/>
        <end position="52"/>
    </location>
</feature>
<feature type="signal peptide" evidence="2">
    <location>
        <begin position="1"/>
        <end position="26"/>
    </location>
</feature>
<dbReference type="InterPro" id="IPR009045">
    <property type="entry name" value="Zn_M74/Hedgehog-like"/>
</dbReference>
<dbReference type="InterPro" id="IPR058193">
    <property type="entry name" value="VanY/YodJ_core_dom"/>
</dbReference>
<evidence type="ECO:0000256" key="1">
    <source>
        <dbReference type="SAM" id="MobiDB-lite"/>
    </source>
</evidence>
<dbReference type="AlphaFoldDB" id="A0A5C8UMM0"/>
<dbReference type="PANTHER" id="PTHR34385:SF1">
    <property type="entry name" value="PEPTIDOGLYCAN L-ALANYL-D-GLUTAMATE ENDOPEPTIDASE CWLK"/>
    <property type="match status" value="1"/>
</dbReference>
<dbReference type="PROSITE" id="PS51257">
    <property type="entry name" value="PROKAR_LIPOPROTEIN"/>
    <property type="match status" value="1"/>
</dbReference>
<dbReference type="GO" id="GO:0006508">
    <property type="term" value="P:proteolysis"/>
    <property type="evidence" value="ECO:0007669"/>
    <property type="project" value="InterPro"/>
</dbReference>
<dbReference type="InterPro" id="IPR052179">
    <property type="entry name" value="DD-CPase-like"/>
</dbReference>
<dbReference type="RefSeq" id="WP_147784466.1">
    <property type="nucleotide sequence ID" value="NZ_VRMG01000009.1"/>
</dbReference>
<dbReference type="Proteomes" id="UP000321379">
    <property type="component" value="Unassembled WGS sequence"/>
</dbReference>
<dbReference type="GO" id="GO:0008233">
    <property type="term" value="F:peptidase activity"/>
    <property type="evidence" value="ECO:0007669"/>
    <property type="project" value="InterPro"/>
</dbReference>
<name>A0A5C8UMM0_9MICO</name>
<proteinExistence type="predicted"/>
<accession>A0A5C8UMM0</accession>
<dbReference type="Pfam" id="PF02557">
    <property type="entry name" value="VanY"/>
    <property type="match status" value="1"/>
</dbReference>
<evidence type="ECO:0000313" key="5">
    <source>
        <dbReference type="Proteomes" id="UP000321379"/>
    </source>
</evidence>
<dbReference type="Gene3D" id="3.30.1380.10">
    <property type="match status" value="1"/>
</dbReference>
<keyword evidence="5" id="KW-1185">Reference proteome</keyword>
<feature type="region of interest" description="Disordered" evidence="1">
    <location>
        <begin position="28"/>
        <end position="56"/>
    </location>
</feature>
<gene>
    <name evidence="4" type="ORF">FVP33_14890</name>
</gene>
<comment type="caution">
    <text evidence="4">The sequence shown here is derived from an EMBL/GenBank/DDBJ whole genome shotgun (WGS) entry which is preliminary data.</text>
</comment>